<evidence type="ECO:0000313" key="4">
    <source>
        <dbReference type="Proteomes" id="UP000239649"/>
    </source>
</evidence>
<reference evidence="3 4" key="1">
    <citation type="journal article" date="2018" name="Plant J.">
        <title>Genome sequences of Chlorella sorokiniana UTEX 1602 and Micractinium conductrix SAG 241.80: implications to maltose excretion by a green alga.</title>
        <authorList>
            <person name="Arriola M.B."/>
            <person name="Velmurugan N."/>
            <person name="Zhang Y."/>
            <person name="Plunkett M.H."/>
            <person name="Hondzo H."/>
            <person name="Barney B.M."/>
        </authorList>
    </citation>
    <scope>NUCLEOTIDE SEQUENCE [LARGE SCALE GENOMIC DNA]</scope>
    <source>
        <strain evidence="3 4">SAG 241.80</strain>
    </source>
</reference>
<dbReference type="Gene3D" id="1.10.30.10">
    <property type="entry name" value="High mobility group box domain"/>
    <property type="match status" value="1"/>
</dbReference>
<dbReference type="EMBL" id="LHPF02000036">
    <property type="protein sequence ID" value="PSC68560.1"/>
    <property type="molecule type" value="Genomic_DNA"/>
</dbReference>
<name>A0A2P6V395_9CHLO</name>
<dbReference type="InterPro" id="IPR036910">
    <property type="entry name" value="HMG_box_dom_sf"/>
</dbReference>
<feature type="region of interest" description="Disordered" evidence="1">
    <location>
        <begin position="141"/>
        <end position="208"/>
    </location>
</feature>
<evidence type="ECO:0000256" key="1">
    <source>
        <dbReference type="SAM" id="MobiDB-lite"/>
    </source>
</evidence>
<dbReference type="OrthoDB" id="515151at2759"/>
<dbReference type="AlphaFoldDB" id="A0A2P6V395"/>
<dbReference type="STRING" id="554055.A0A2P6V395"/>
<dbReference type="InterPro" id="IPR009071">
    <property type="entry name" value="HMG_box_dom"/>
</dbReference>
<feature type="compositionally biased region" description="Acidic residues" evidence="1">
    <location>
        <begin position="162"/>
        <end position="190"/>
    </location>
</feature>
<proteinExistence type="predicted"/>
<organism evidence="3 4">
    <name type="scientific">Micractinium conductrix</name>
    <dbReference type="NCBI Taxonomy" id="554055"/>
    <lineage>
        <taxon>Eukaryota</taxon>
        <taxon>Viridiplantae</taxon>
        <taxon>Chlorophyta</taxon>
        <taxon>core chlorophytes</taxon>
        <taxon>Trebouxiophyceae</taxon>
        <taxon>Chlorellales</taxon>
        <taxon>Chlorellaceae</taxon>
        <taxon>Chlorella clade</taxon>
        <taxon>Micractinium</taxon>
    </lineage>
</organism>
<dbReference type="Proteomes" id="UP000239649">
    <property type="component" value="Unassembled WGS sequence"/>
</dbReference>
<accession>A0A2P6V395</accession>
<feature type="compositionally biased region" description="Basic residues" evidence="1">
    <location>
        <begin position="68"/>
        <end position="82"/>
    </location>
</feature>
<feature type="region of interest" description="Disordered" evidence="1">
    <location>
        <begin position="59"/>
        <end position="83"/>
    </location>
</feature>
<gene>
    <name evidence="3" type="ORF">C2E20_7887</name>
</gene>
<evidence type="ECO:0000313" key="3">
    <source>
        <dbReference type="EMBL" id="PSC68560.1"/>
    </source>
</evidence>
<sequence length="208" mass="21678">MDAFSMLAAPVVAAASNGSGHNPAQLIGFFAQEMQQFFAHIQSAVAHYSSTGEMPASLFGAQEGGKAGGKRKLKDKKAKQTRKPSAFNMFMKERMEQLKAAGIKGPETNAEGNKVKNPLFSMAASDWGKLTAAEKEAYKAKCAAKEAAAAGGGGGGAPASSEDAEESEDEAGSGSGSDEESESSESESEEEKLAPVPVPSPKRKKHKH</sequence>
<comment type="caution">
    <text evidence="3">The sequence shown here is derived from an EMBL/GenBank/DDBJ whole genome shotgun (WGS) entry which is preliminary data.</text>
</comment>
<dbReference type="SUPFAM" id="SSF47095">
    <property type="entry name" value="HMG-box"/>
    <property type="match status" value="1"/>
</dbReference>
<feature type="domain" description="HMG box" evidence="2">
    <location>
        <begin position="79"/>
        <end position="143"/>
    </location>
</feature>
<protein>
    <submittedName>
        <fullName evidence="3">Crabs claw</fullName>
    </submittedName>
</protein>
<keyword evidence="4" id="KW-1185">Reference proteome</keyword>
<dbReference type="Pfam" id="PF09011">
    <property type="entry name" value="HMG_box_2"/>
    <property type="match status" value="1"/>
</dbReference>
<evidence type="ECO:0000259" key="2">
    <source>
        <dbReference type="Pfam" id="PF09011"/>
    </source>
</evidence>